<name>A0A6G8Q2Z8_9ACTN</name>
<sequence length="194" mass="22447">MAEDGSWESIRSVGLLSTSALLDRFEVRGERRREIESSRRPEIVEIQHPELGRAFVRDNKPMQEKTLERCLVGMTPREWYENLNRRVFFWVDEKRLRKLLGARAYRERPHLVLEIDTAELLQRHSEKVSLSSINSGATFTMNPAPRGPDTFKRIPDHPDGKPVVELTVDYTVPDLADFTLSVSRWFGAEKLEAV</sequence>
<proteinExistence type="predicted"/>
<dbReference type="KEGG" id="rmar:GBA65_12730"/>
<dbReference type="AlphaFoldDB" id="A0A6G8Q2Z8"/>
<keyword evidence="2" id="KW-1185">Reference proteome</keyword>
<organism evidence="1 2">
    <name type="scientific">Rubrobacter marinus</name>
    <dbReference type="NCBI Taxonomy" id="2653852"/>
    <lineage>
        <taxon>Bacteria</taxon>
        <taxon>Bacillati</taxon>
        <taxon>Actinomycetota</taxon>
        <taxon>Rubrobacteria</taxon>
        <taxon>Rubrobacterales</taxon>
        <taxon>Rubrobacteraceae</taxon>
        <taxon>Rubrobacter</taxon>
    </lineage>
</organism>
<accession>A0A6G8Q2Z8</accession>
<dbReference type="Pfam" id="PF22531">
    <property type="entry name" value="DUF7002"/>
    <property type="match status" value="1"/>
</dbReference>
<dbReference type="InterPro" id="IPR054271">
    <property type="entry name" value="DUF7002"/>
</dbReference>
<protein>
    <submittedName>
        <fullName evidence="1">Uncharacterized protein</fullName>
    </submittedName>
</protein>
<evidence type="ECO:0000313" key="1">
    <source>
        <dbReference type="EMBL" id="QIN80800.1"/>
    </source>
</evidence>
<dbReference type="EMBL" id="CP045121">
    <property type="protein sequence ID" value="QIN80800.1"/>
    <property type="molecule type" value="Genomic_DNA"/>
</dbReference>
<evidence type="ECO:0000313" key="2">
    <source>
        <dbReference type="Proteomes" id="UP000502706"/>
    </source>
</evidence>
<dbReference type="Proteomes" id="UP000502706">
    <property type="component" value="Chromosome"/>
</dbReference>
<gene>
    <name evidence="1" type="ORF">GBA65_12730</name>
</gene>
<reference evidence="1 2" key="1">
    <citation type="submission" date="2019-10" db="EMBL/GenBank/DDBJ databases">
        <title>Rubrobacter sp nov SCSIO 52915 isolated from a deep-sea sediment in the South China Sea.</title>
        <authorList>
            <person name="Chen R.W."/>
        </authorList>
    </citation>
    <scope>NUCLEOTIDE SEQUENCE [LARGE SCALE GENOMIC DNA]</scope>
    <source>
        <strain evidence="1 2">SCSIO 52915</strain>
    </source>
</reference>